<dbReference type="InterPro" id="IPR051149">
    <property type="entry name" value="Spindly/BICDR_Dynein_Adapter"/>
</dbReference>
<organism evidence="4">
    <name type="scientific">Lepeophtheirus salmonis</name>
    <name type="common">Salmon louse</name>
    <name type="synonym">Caligus salmonis</name>
    <dbReference type="NCBI Taxonomy" id="72036"/>
    <lineage>
        <taxon>Eukaryota</taxon>
        <taxon>Metazoa</taxon>
        <taxon>Ecdysozoa</taxon>
        <taxon>Arthropoda</taxon>
        <taxon>Crustacea</taxon>
        <taxon>Multicrustacea</taxon>
        <taxon>Hexanauplia</taxon>
        <taxon>Copepoda</taxon>
        <taxon>Siphonostomatoida</taxon>
        <taxon>Caligidae</taxon>
        <taxon>Lepeophtheirus</taxon>
    </lineage>
</organism>
<accession>A0A0K2T0D1</accession>
<protein>
    <submittedName>
        <fullName evidence="4">Uncharacterized protein</fullName>
    </submittedName>
</protein>
<feature type="region of interest" description="Disordered" evidence="3">
    <location>
        <begin position="341"/>
        <end position="365"/>
    </location>
</feature>
<dbReference type="PANTHER" id="PTHR32123">
    <property type="entry name" value="BICD FAMILY-LIKE CARGO ADAPTER"/>
    <property type="match status" value="1"/>
</dbReference>
<evidence type="ECO:0000256" key="2">
    <source>
        <dbReference type="SAM" id="Coils"/>
    </source>
</evidence>
<keyword evidence="1 2" id="KW-0175">Coiled coil</keyword>
<feature type="region of interest" description="Disordered" evidence="3">
    <location>
        <begin position="126"/>
        <end position="145"/>
    </location>
</feature>
<evidence type="ECO:0000313" key="4">
    <source>
        <dbReference type="EMBL" id="CDW19484.1"/>
    </source>
</evidence>
<feature type="compositionally biased region" description="Polar residues" evidence="3">
    <location>
        <begin position="349"/>
        <end position="361"/>
    </location>
</feature>
<sequence length="377" mass="43581">MLEKQSREQNLIIRSNELSMEELQNTNLALANRLDSMCRSLSLSPHCNSSQNGGGTMSLLNEMEISDSEKSMNVFQGNIDDEIDIEVDDETIIKFNQSKEAHDALKAEIHSVHKLLTKFCQRLKQEGQARKSQNPADPQNDDSGIEWSEDEELRLGNLGVVVNDLKGIIHGLLRKNKSSNDNCCPNCGSSTTDEEKRRLETLLHRTNESFEKLERTLKQKEEETKRRDEEIVELKSKLSVTEVKLSATEEERDYLKEDLSRTDAGKDELIRKAWDVRDAAVKRKTNTEIELARSRIDVMQINSQLLESIRQKVELSKQLEQWQVDMEELLEEQMSKKMKAHEGYKKKLYNNQRPSVQNSEASRQRKRSNIILSFFQR</sequence>
<dbReference type="AlphaFoldDB" id="A0A0K2T0D1"/>
<proteinExistence type="predicted"/>
<dbReference type="EMBL" id="HACA01002123">
    <property type="protein sequence ID" value="CDW19484.1"/>
    <property type="molecule type" value="Transcribed_RNA"/>
</dbReference>
<name>A0A0K2T0D1_LEPSM</name>
<dbReference type="PANTHER" id="PTHR32123:SF13">
    <property type="entry name" value="BICAUDAL D-RELATED PROTEIN HOMOLOG"/>
    <property type="match status" value="1"/>
</dbReference>
<feature type="coiled-coil region" evidence="2">
    <location>
        <begin position="196"/>
        <end position="251"/>
    </location>
</feature>
<evidence type="ECO:0000256" key="3">
    <source>
        <dbReference type="SAM" id="MobiDB-lite"/>
    </source>
</evidence>
<evidence type="ECO:0000256" key="1">
    <source>
        <dbReference type="ARBA" id="ARBA00023054"/>
    </source>
</evidence>
<dbReference type="OrthoDB" id="9451547at2759"/>
<reference evidence="4" key="1">
    <citation type="submission" date="2014-05" db="EMBL/GenBank/DDBJ databases">
        <authorList>
            <person name="Chronopoulou M."/>
        </authorList>
    </citation>
    <scope>NUCLEOTIDE SEQUENCE</scope>
    <source>
        <tissue evidence="4">Whole organism</tissue>
    </source>
</reference>